<sequence length="90" mass="10323">MERTQWSAKIFWANQWLNFAVDGCAIASIAERQMAIRKPPASIKSLNQSGSESIFNPCWRETGERPNVVLQSALIDKFHLPQEDRRTFSN</sequence>
<keyword evidence="3" id="KW-1185">Reference proteome</keyword>
<dbReference type="AlphaFoldDB" id="A0A4Y2N4L4"/>
<protein>
    <submittedName>
        <fullName evidence="1">Uncharacterized protein</fullName>
    </submittedName>
</protein>
<gene>
    <name evidence="2" type="ORF">AVEN_262835_1</name>
    <name evidence="1" type="ORF">AVEN_65568_1</name>
</gene>
<organism evidence="1 3">
    <name type="scientific">Araneus ventricosus</name>
    <name type="common">Orbweaver spider</name>
    <name type="synonym">Epeira ventricosa</name>
    <dbReference type="NCBI Taxonomy" id="182803"/>
    <lineage>
        <taxon>Eukaryota</taxon>
        <taxon>Metazoa</taxon>
        <taxon>Ecdysozoa</taxon>
        <taxon>Arthropoda</taxon>
        <taxon>Chelicerata</taxon>
        <taxon>Arachnida</taxon>
        <taxon>Araneae</taxon>
        <taxon>Araneomorphae</taxon>
        <taxon>Entelegynae</taxon>
        <taxon>Araneoidea</taxon>
        <taxon>Araneidae</taxon>
        <taxon>Araneus</taxon>
    </lineage>
</organism>
<dbReference type="EMBL" id="BGPR01008340">
    <property type="protein sequence ID" value="GBN33159.1"/>
    <property type="molecule type" value="Genomic_DNA"/>
</dbReference>
<dbReference type="Proteomes" id="UP000499080">
    <property type="component" value="Unassembled WGS sequence"/>
</dbReference>
<evidence type="ECO:0000313" key="2">
    <source>
        <dbReference type="EMBL" id="GBN33159.1"/>
    </source>
</evidence>
<accession>A0A4Y2N4L4</accession>
<dbReference type="EMBL" id="BGPR01008335">
    <property type="protein sequence ID" value="GBN33127.1"/>
    <property type="molecule type" value="Genomic_DNA"/>
</dbReference>
<comment type="caution">
    <text evidence="1">The sequence shown here is derived from an EMBL/GenBank/DDBJ whole genome shotgun (WGS) entry which is preliminary data.</text>
</comment>
<name>A0A4Y2N4L4_ARAVE</name>
<evidence type="ECO:0000313" key="3">
    <source>
        <dbReference type="Proteomes" id="UP000499080"/>
    </source>
</evidence>
<proteinExistence type="predicted"/>
<reference evidence="1 3" key="1">
    <citation type="journal article" date="2019" name="Sci. Rep.">
        <title>Orb-weaving spider Araneus ventricosus genome elucidates the spidroin gene catalogue.</title>
        <authorList>
            <person name="Kono N."/>
            <person name="Nakamura H."/>
            <person name="Ohtoshi R."/>
            <person name="Moran D.A.P."/>
            <person name="Shinohara A."/>
            <person name="Yoshida Y."/>
            <person name="Fujiwara M."/>
            <person name="Mori M."/>
            <person name="Tomita M."/>
            <person name="Arakawa K."/>
        </authorList>
    </citation>
    <scope>NUCLEOTIDE SEQUENCE [LARGE SCALE GENOMIC DNA]</scope>
</reference>
<evidence type="ECO:0000313" key="1">
    <source>
        <dbReference type="EMBL" id="GBN33127.1"/>
    </source>
</evidence>